<evidence type="ECO:0000259" key="2">
    <source>
        <dbReference type="Pfam" id="PF07859"/>
    </source>
</evidence>
<reference evidence="3" key="2">
    <citation type="submission" date="2020-09" db="EMBL/GenBank/DDBJ databases">
        <authorList>
            <person name="Sun Q."/>
            <person name="Ohkuma M."/>
        </authorList>
    </citation>
    <scope>NUCLEOTIDE SEQUENCE</scope>
    <source>
        <strain evidence="3">JCM 3086</strain>
    </source>
</reference>
<accession>A0A917P5S4</accession>
<evidence type="ECO:0000313" key="3">
    <source>
        <dbReference type="EMBL" id="GGJ62989.1"/>
    </source>
</evidence>
<evidence type="ECO:0000313" key="4">
    <source>
        <dbReference type="Proteomes" id="UP000657574"/>
    </source>
</evidence>
<feature type="domain" description="Alpha/beta hydrolase fold-3" evidence="2">
    <location>
        <begin position="95"/>
        <end position="302"/>
    </location>
</feature>
<sequence length="356" mass="37634">MNADQDMGSHRVPPFDPKLIEALESLEVSPASVSFTDETLPMLRAATALGQQAIADELARHGVELTDHVIDGPRGEIVLSRLAPQGGVTSAPAVYFIHGGGMLIGDRFCTMSFYNLVDLVATLGLVVLTVEYRMAPEHPGRAAVDDCYAGLAWLGEHAAQLGVDPSRIILAGTSGGGGLAAGTALLARDVGGPRLLAQVLWCPQVDDRSDSVSARQFGKDASTGVTWSREDHQYAWNTILGQGHEDQDVSIYLAANRATDLSGLPPAFIDVGANDVFRDPAVEYASKLWASGVATELHVWPGGLPRLRGALPRRSGIDGGPVGADGMDPPHPRAGRVMPEAIRDRHMTNPGDAVCS</sequence>
<dbReference type="EMBL" id="BMQA01000074">
    <property type="protein sequence ID" value="GGJ62989.1"/>
    <property type="molecule type" value="Genomic_DNA"/>
</dbReference>
<dbReference type="InterPro" id="IPR029058">
    <property type="entry name" value="AB_hydrolase_fold"/>
</dbReference>
<keyword evidence="1" id="KW-0378">Hydrolase</keyword>
<reference evidence="3" key="1">
    <citation type="journal article" date="2014" name="Int. J. Syst. Evol. Microbiol.">
        <title>Complete genome sequence of Corynebacterium casei LMG S-19264T (=DSM 44701T), isolated from a smear-ripened cheese.</title>
        <authorList>
            <consortium name="US DOE Joint Genome Institute (JGI-PGF)"/>
            <person name="Walter F."/>
            <person name="Albersmeier A."/>
            <person name="Kalinowski J."/>
            <person name="Ruckert C."/>
        </authorList>
    </citation>
    <scope>NUCLEOTIDE SEQUENCE</scope>
    <source>
        <strain evidence="3">JCM 3086</strain>
    </source>
</reference>
<dbReference type="Gene3D" id="3.40.50.1820">
    <property type="entry name" value="alpha/beta hydrolase"/>
    <property type="match status" value="1"/>
</dbReference>
<dbReference type="GO" id="GO:0016787">
    <property type="term" value="F:hydrolase activity"/>
    <property type="evidence" value="ECO:0007669"/>
    <property type="project" value="UniProtKB-KW"/>
</dbReference>
<dbReference type="Proteomes" id="UP000657574">
    <property type="component" value="Unassembled WGS sequence"/>
</dbReference>
<protein>
    <recommendedName>
        <fullName evidence="2">Alpha/beta hydrolase fold-3 domain-containing protein</fullName>
    </recommendedName>
</protein>
<evidence type="ECO:0000256" key="1">
    <source>
        <dbReference type="ARBA" id="ARBA00022801"/>
    </source>
</evidence>
<dbReference type="InterPro" id="IPR050300">
    <property type="entry name" value="GDXG_lipolytic_enzyme"/>
</dbReference>
<dbReference type="AlphaFoldDB" id="A0A917P5S4"/>
<comment type="caution">
    <text evidence="3">The sequence shown here is derived from an EMBL/GenBank/DDBJ whole genome shotgun (WGS) entry which is preliminary data.</text>
</comment>
<dbReference type="RefSeq" id="WP_229841507.1">
    <property type="nucleotide sequence ID" value="NZ_BMQA01000074.1"/>
</dbReference>
<dbReference type="PANTHER" id="PTHR48081">
    <property type="entry name" value="AB HYDROLASE SUPERFAMILY PROTEIN C4A8.06C"/>
    <property type="match status" value="1"/>
</dbReference>
<dbReference type="Pfam" id="PF07859">
    <property type="entry name" value="Abhydrolase_3"/>
    <property type="match status" value="1"/>
</dbReference>
<organism evidence="3 4">
    <name type="scientific">Streptomyces brasiliensis</name>
    <dbReference type="NCBI Taxonomy" id="1954"/>
    <lineage>
        <taxon>Bacteria</taxon>
        <taxon>Bacillati</taxon>
        <taxon>Actinomycetota</taxon>
        <taxon>Actinomycetes</taxon>
        <taxon>Kitasatosporales</taxon>
        <taxon>Streptomycetaceae</taxon>
        <taxon>Streptomyces</taxon>
    </lineage>
</organism>
<dbReference type="InterPro" id="IPR013094">
    <property type="entry name" value="AB_hydrolase_3"/>
</dbReference>
<gene>
    <name evidence="3" type="ORF">GCM10010121_087080</name>
</gene>
<dbReference type="PANTHER" id="PTHR48081:SF8">
    <property type="entry name" value="ALPHA_BETA HYDROLASE FOLD-3 DOMAIN-CONTAINING PROTEIN-RELATED"/>
    <property type="match status" value="1"/>
</dbReference>
<name>A0A917P5S4_9ACTN</name>
<keyword evidence="4" id="KW-1185">Reference proteome</keyword>
<dbReference type="SUPFAM" id="SSF53474">
    <property type="entry name" value="alpha/beta-Hydrolases"/>
    <property type="match status" value="1"/>
</dbReference>
<proteinExistence type="predicted"/>